<feature type="domain" description="RNA polymerase sigma-70 region 2" evidence="1">
    <location>
        <begin position="1"/>
        <end position="53"/>
    </location>
</feature>
<dbReference type="InterPro" id="IPR014284">
    <property type="entry name" value="RNA_pol_sigma-70_dom"/>
</dbReference>
<dbReference type="InterPro" id="IPR007627">
    <property type="entry name" value="RNA_pol_sigma70_r2"/>
</dbReference>
<dbReference type="NCBIfam" id="TIGR02937">
    <property type="entry name" value="sigma70-ECF"/>
    <property type="match status" value="1"/>
</dbReference>
<evidence type="ECO:0000313" key="5">
    <source>
        <dbReference type="Proteomes" id="UP000612893"/>
    </source>
</evidence>
<dbReference type="SUPFAM" id="SSF48452">
    <property type="entry name" value="TPR-like"/>
    <property type="match status" value="1"/>
</dbReference>
<gene>
    <name evidence="4" type="ORF">JF922_18260</name>
</gene>
<dbReference type="AlphaFoldDB" id="A0A934KCQ2"/>
<dbReference type="Gene3D" id="1.10.1740.10">
    <property type="match status" value="1"/>
</dbReference>
<dbReference type="InterPro" id="IPR013249">
    <property type="entry name" value="RNA_pol_sigma70_r4_t2"/>
</dbReference>
<protein>
    <submittedName>
        <fullName evidence="4">Sigma-70 family RNA polymerase sigma factor</fullName>
    </submittedName>
</protein>
<comment type="caution">
    <text evidence="4">The sequence shown here is derived from an EMBL/GenBank/DDBJ whole genome shotgun (WGS) entry which is preliminary data.</text>
</comment>
<evidence type="ECO:0000259" key="2">
    <source>
        <dbReference type="Pfam" id="PF08281"/>
    </source>
</evidence>
<evidence type="ECO:0000313" key="4">
    <source>
        <dbReference type="EMBL" id="MBJ7600008.1"/>
    </source>
</evidence>
<dbReference type="Gene3D" id="1.10.10.10">
    <property type="entry name" value="Winged helix-like DNA-binding domain superfamily/Winged helix DNA-binding domain"/>
    <property type="match status" value="1"/>
</dbReference>
<reference evidence="4" key="1">
    <citation type="submission" date="2020-10" db="EMBL/GenBank/DDBJ databases">
        <title>Ca. Dormibacterota MAGs.</title>
        <authorList>
            <person name="Montgomery K."/>
        </authorList>
    </citation>
    <scope>NUCLEOTIDE SEQUENCE [LARGE SCALE GENOMIC DNA]</scope>
    <source>
        <strain evidence="4">SC8812_S17_10</strain>
    </source>
</reference>
<feature type="domain" description="DUF6596" evidence="3">
    <location>
        <begin position="149"/>
        <end position="248"/>
    </location>
</feature>
<dbReference type="InterPro" id="IPR036388">
    <property type="entry name" value="WH-like_DNA-bd_sf"/>
</dbReference>
<dbReference type="InterPro" id="IPR011990">
    <property type="entry name" value="TPR-like_helical_dom_sf"/>
</dbReference>
<evidence type="ECO:0000259" key="3">
    <source>
        <dbReference type="Pfam" id="PF20239"/>
    </source>
</evidence>
<keyword evidence="5" id="KW-1185">Reference proteome</keyword>
<feature type="domain" description="RNA polymerase sigma factor 70 region 4 type 2" evidence="2">
    <location>
        <begin position="80"/>
        <end position="131"/>
    </location>
</feature>
<dbReference type="PANTHER" id="PTHR47756">
    <property type="entry name" value="BLL6612 PROTEIN-RELATED"/>
    <property type="match status" value="1"/>
</dbReference>
<dbReference type="Pfam" id="PF20239">
    <property type="entry name" value="DUF6596"/>
    <property type="match status" value="1"/>
</dbReference>
<evidence type="ECO:0000259" key="1">
    <source>
        <dbReference type="Pfam" id="PF04542"/>
    </source>
</evidence>
<dbReference type="InterPro" id="IPR013324">
    <property type="entry name" value="RNA_pol_sigma_r3/r4-like"/>
</dbReference>
<organism evidence="4 5">
    <name type="scientific">Candidatus Nephthysia bennettiae</name>
    <dbReference type="NCBI Taxonomy" id="3127016"/>
    <lineage>
        <taxon>Bacteria</taxon>
        <taxon>Bacillati</taxon>
        <taxon>Candidatus Dormiibacterota</taxon>
        <taxon>Candidatus Dormibacteria</taxon>
        <taxon>Candidatus Dormibacterales</taxon>
        <taxon>Candidatus Dormibacteraceae</taxon>
        <taxon>Candidatus Nephthysia</taxon>
    </lineage>
</organism>
<dbReference type="SUPFAM" id="SSF88659">
    <property type="entry name" value="Sigma3 and sigma4 domains of RNA polymerase sigma factors"/>
    <property type="match status" value="1"/>
</dbReference>
<proteinExistence type="predicted"/>
<sequence>MLGDFESAEELVQEALLVALERWRRDGIPSQPRAWLATTARRLAIDQWRRRARYADKLAEVAAEPLVEATSEADDRLRLIFTCCHPALAREAQLALTLRAVGGLTTAEIARAFLVPEATVAQRIVRAKRKIVTAGISYRVPSEAELSARLDEVLAVLYLMFNEGYLATEGASERHDLAADAEWLTALLVDLLPNEPEALGLLALMRLHQARAGARFGPDRQLILLAEQDRSRWDREAIEAAAALVVEALETGRPGPYQLQSAIAACHAEAPSWEETDWDQIALLYEKLVELAPSPVLKLNRAIALSHVLGPQEALREVDALAASLDRYHLFHATRAEMLRQLERAAEARLADERALELTRNPAERTLLSARLFQTAPVDYEATL</sequence>
<name>A0A934KCQ2_9BACT</name>
<accession>A0A934KCQ2</accession>
<dbReference type="SUPFAM" id="SSF88946">
    <property type="entry name" value="Sigma2 domain of RNA polymerase sigma factors"/>
    <property type="match status" value="1"/>
</dbReference>
<dbReference type="InterPro" id="IPR046531">
    <property type="entry name" value="DUF6596"/>
</dbReference>
<dbReference type="Pfam" id="PF08281">
    <property type="entry name" value="Sigma70_r4_2"/>
    <property type="match status" value="1"/>
</dbReference>
<dbReference type="InterPro" id="IPR013325">
    <property type="entry name" value="RNA_pol_sigma_r2"/>
</dbReference>
<dbReference type="Proteomes" id="UP000612893">
    <property type="component" value="Unassembled WGS sequence"/>
</dbReference>
<dbReference type="EMBL" id="JAEKNR010000178">
    <property type="protein sequence ID" value="MBJ7600008.1"/>
    <property type="molecule type" value="Genomic_DNA"/>
</dbReference>
<dbReference type="PANTHER" id="PTHR47756:SF2">
    <property type="entry name" value="BLL6612 PROTEIN"/>
    <property type="match status" value="1"/>
</dbReference>
<dbReference type="Pfam" id="PF04542">
    <property type="entry name" value="Sigma70_r2"/>
    <property type="match status" value="1"/>
</dbReference>